<name>A0A068TZ52_COFCA</name>
<comment type="subcellular location">
    <subcellularLocation>
        <location evidence="1">Membrane</location>
        <topology evidence="1">Multi-pass membrane protein</topology>
    </subcellularLocation>
</comment>
<dbReference type="FunCoup" id="A0A068TZ52">
    <property type="interactions" value="263"/>
</dbReference>
<dbReference type="OMA" id="DSQMFDF"/>
<dbReference type="Proteomes" id="UP000295252">
    <property type="component" value="Chromosome IX"/>
</dbReference>
<dbReference type="PhylomeDB" id="A0A068TZ52"/>
<evidence type="ECO:0000259" key="3">
    <source>
        <dbReference type="Pfam" id="PF14159"/>
    </source>
</evidence>
<reference evidence="5" key="1">
    <citation type="journal article" date="2014" name="Science">
        <title>The coffee genome provides insight into the convergent evolution of caffeine biosynthesis.</title>
        <authorList>
            <person name="Denoeud F."/>
            <person name="Carretero-Paulet L."/>
            <person name="Dereeper A."/>
            <person name="Droc G."/>
            <person name="Guyot R."/>
            <person name="Pietrella M."/>
            <person name="Zheng C."/>
            <person name="Alberti A."/>
            <person name="Anthony F."/>
            <person name="Aprea G."/>
            <person name="Aury J.M."/>
            <person name="Bento P."/>
            <person name="Bernard M."/>
            <person name="Bocs S."/>
            <person name="Campa C."/>
            <person name="Cenci A."/>
            <person name="Combes M.C."/>
            <person name="Crouzillat D."/>
            <person name="Da Silva C."/>
            <person name="Daddiego L."/>
            <person name="De Bellis F."/>
            <person name="Dussert S."/>
            <person name="Garsmeur O."/>
            <person name="Gayraud T."/>
            <person name="Guignon V."/>
            <person name="Jahn K."/>
            <person name="Jamilloux V."/>
            <person name="Joet T."/>
            <person name="Labadie K."/>
            <person name="Lan T."/>
            <person name="Leclercq J."/>
            <person name="Lepelley M."/>
            <person name="Leroy T."/>
            <person name="Li L.T."/>
            <person name="Librado P."/>
            <person name="Lopez L."/>
            <person name="Munoz A."/>
            <person name="Noel B."/>
            <person name="Pallavicini A."/>
            <person name="Perrotta G."/>
            <person name="Poncet V."/>
            <person name="Pot D."/>
            <person name="Priyono X."/>
            <person name="Rigoreau M."/>
            <person name="Rouard M."/>
            <person name="Rozas J."/>
            <person name="Tranchant-Dubreuil C."/>
            <person name="VanBuren R."/>
            <person name="Zhang Q."/>
            <person name="Andrade A.C."/>
            <person name="Argout X."/>
            <person name="Bertrand B."/>
            <person name="de Kochko A."/>
            <person name="Graziosi G."/>
            <person name="Henry R.J."/>
            <person name="Jayarama X."/>
            <person name="Ming R."/>
            <person name="Nagai C."/>
            <person name="Rounsley S."/>
            <person name="Sankoff D."/>
            <person name="Giuliano G."/>
            <person name="Albert V.A."/>
            <person name="Wincker P."/>
            <person name="Lashermes P."/>
        </authorList>
    </citation>
    <scope>NUCLEOTIDE SEQUENCE [LARGE SCALE GENOMIC DNA]</scope>
    <source>
        <strain evidence="5">cv. DH200-94</strain>
    </source>
</reference>
<dbReference type="InterPro" id="IPR025564">
    <property type="entry name" value="CAAD_dom"/>
</dbReference>
<dbReference type="GO" id="GO:0009535">
    <property type="term" value="C:chloroplast thylakoid membrane"/>
    <property type="evidence" value="ECO:0007669"/>
    <property type="project" value="TreeGrafter"/>
</dbReference>
<proteinExistence type="predicted"/>
<sequence length="232" mass="25760">MELCTARSISNHPYCRLFTAGASPIGRFRKLNPKFPASRISPSHFNPSGLRYCTNLSLRSSLSDEISTGASKYTKDGPDGVVTLEESRSVEKNVYGEKFPNEAPKEDSSEEKQVQAFEYGGKFPNEEPKQDSPEENQVLAFEFLEKLNIKFDSDDKYPILLFGGGALVAVYIATAVVGAIDSIPLVPKLMQVVGLSYTVWFGTRYLLFKKSREELAAKIEDIKQQVLGSDDD</sequence>
<organism evidence="4 5">
    <name type="scientific">Coffea canephora</name>
    <name type="common">Robusta coffee</name>
    <dbReference type="NCBI Taxonomy" id="49390"/>
    <lineage>
        <taxon>Eukaryota</taxon>
        <taxon>Viridiplantae</taxon>
        <taxon>Streptophyta</taxon>
        <taxon>Embryophyta</taxon>
        <taxon>Tracheophyta</taxon>
        <taxon>Spermatophyta</taxon>
        <taxon>Magnoliopsida</taxon>
        <taxon>eudicotyledons</taxon>
        <taxon>Gunneridae</taxon>
        <taxon>Pentapetalae</taxon>
        <taxon>asterids</taxon>
        <taxon>lamiids</taxon>
        <taxon>Gentianales</taxon>
        <taxon>Rubiaceae</taxon>
        <taxon>Ixoroideae</taxon>
        <taxon>Gardenieae complex</taxon>
        <taxon>Bertiereae - Coffeeae clade</taxon>
        <taxon>Coffeeae</taxon>
        <taxon>Coffea</taxon>
    </lineage>
</organism>
<keyword evidence="5" id="KW-1185">Reference proteome</keyword>
<dbReference type="Gramene" id="CDP01546">
    <property type="protein sequence ID" value="CDP01546"/>
    <property type="gene ID" value="GSCOC_T00036633001"/>
</dbReference>
<dbReference type="InterPro" id="IPR033344">
    <property type="entry name" value="CURT1"/>
</dbReference>
<feature type="domain" description="Cyanobacterial aminoacyl-tRNA synthetase CAAD" evidence="3">
    <location>
        <begin position="153"/>
        <end position="228"/>
    </location>
</feature>
<dbReference type="InParanoid" id="A0A068TZ52"/>
<gene>
    <name evidence="4" type="ORF">GSCOC_T00036633001</name>
</gene>
<evidence type="ECO:0000313" key="4">
    <source>
        <dbReference type="EMBL" id="CDP01546.1"/>
    </source>
</evidence>
<dbReference type="PANTHER" id="PTHR33222:SF2">
    <property type="entry name" value="PROTEIN CURVATURE THYLAKOID 1D, CHLOROPLASTIC"/>
    <property type="match status" value="1"/>
</dbReference>
<feature type="transmembrane region" description="Helical" evidence="2">
    <location>
        <begin position="159"/>
        <end position="183"/>
    </location>
</feature>
<protein>
    <recommendedName>
        <fullName evidence="3">Cyanobacterial aminoacyl-tRNA synthetase CAAD domain-containing protein</fullName>
    </recommendedName>
</protein>
<keyword evidence="2" id="KW-0812">Transmembrane</keyword>
<dbReference type="PANTHER" id="PTHR33222">
    <property type="match status" value="1"/>
</dbReference>
<dbReference type="Pfam" id="PF14159">
    <property type="entry name" value="CAAD"/>
    <property type="match status" value="1"/>
</dbReference>
<dbReference type="EMBL" id="HG739091">
    <property type="protein sequence ID" value="CDP01546.1"/>
    <property type="molecule type" value="Genomic_DNA"/>
</dbReference>
<dbReference type="AlphaFoldDB" id="A0A068TZ52"/>
<evidence type="ECO:0000256" key="1">
    <source>
        <dbReference type="ARBA" id="ARBA00004141"/>
    </source>
</evidence>
<keyword evidence="2" id="KW-0472">Membrane</keyword>
<accession>A0A068TZ52</accession>
<dbReference type="STRING" id="49390.A0A068TZ52"/>
<keyword evidence="2" id="KW-1133">Transmembrane helix</keyword>
<evidence type="ECO:0000256" key="2">
    <source>
        <dbReference type="SAM" id="Phobius"/>
    </source>
</evidence>
<feature type="transmembrane region" description="Helical" evidence="2">
    <location>
        <begin position="189"/>
        <end position="208"/>
    </location>
</feature>
<dbReference type="OrthoDB" id="2014299at2759"/>
<evidence type="ECO:0000313" key="5">
    <source>
        <dbReference type="Proteomes" id="UP000295252"/>
    </source>
</evidence>